<keyword evidence="5" id="KW-0720">Serine protease</keyword>
<dbReference type="PANTHER" id="PTHR42881">
    <property type="entry name" value="PROLYL ENDOPEPTIDASE"/>
    <property type="match status" value="1"/>
</dbReference>
<accession>A0A2K9A792</accession>
<evidence type="ECO:0000256" key="3">
    <source>
        <dbReference type="ARBA" id="ARBA00022670"/>
    </source>
</evidence>
<dbReference type="GO" id="GO:0070012">
    <property type="term" value="F:oligopeptidase activity"/>
    <property type="evidence" value="ECO:0007669"/>
    <property type="project" value="TreeGrafter"/>
</dbReference>
<keyword evidence="4" id="KW-0378">Hydrolase</keyword>
<dbReference type="Gene3D" id="2.130.10.120">
    <property type="entry name" value="Prolyl oligopeptidase, N-terminal domain"/>
    <property type="match status" value="1"/>
</dbReference>
<evidence type="ECO:0000256" key="5">
    <source>
        <dbReference type="ARBA" id="ARBA00022825"/>
    </source>
</evidence>
<dbReference type="InterPro" id="IPR029058">
    <property type="entry name" value="AB_hydrolase_fold"/>
</dbReference>
<dbReference type="Pfam" id="PF02897">
    <property type="entry name" value="Peptidase_S9_N"/>
    <property type="match status" value="1"/>
</dbReference>
<comment type="catalytic activity">
    <reaction evidence="1">
        <text>Hydrolysis of Pro-|-Xaa &gt;&gt; Ala-|-Xaa in oligopeptides.</text>
        <dbReference type="EC" id="3.4.21.26"/>
    </reaction>
</comment>
<dbReference type="InterPro" id="IPR023302">
    <property type="entry name" value="Pept_S9A_N"/>
</dbReference>
<dbReference type="AlphaFoldDB" id="A0A2K9A792"/>
<reference evidence="6 7" key="1">
    <citation type="submission" date="2017-12" db="EMBL/GenBank/DDBJ databases">
        <title>Kangiella profundi FT102 completed genome.</title>
        <authorList>
            <person name="Xu J."/>
            <person name="Wang J."/>
            <person name="Lu Y."/>
        </authorList>
    </citation>
    <scope>NUCLEOTIDE SEQUENCE [LARGE SCALE GENOMIC DNA]</scope>
    <source>
        <strain evidence="6 7">FT102</strain>
    </source>
</reference>
<organism evidence="6 7">
    <name type="scientific">Kangiella profundi</name>
    <dbReference type="NCBI Taxonomy" id="1561924"/>
    <lineage>
        <taxon>Bacteria</taxon>
        <taxon>Pseudomonadati</taxon>
        <taxon>Pseudomonadota</taxon>
        <taxon>Gammaproteobacteria</taxon>
        <taxon>Kangiellales</taxon>
        <taxon>Kangiellaceae</taxon>
        <taxon>Kangiella</taxon>
    </lineage>
</organism>
<name>A0A2K9A792_9GAMM</name>
<evidence type="ECO:0000256" key="1">
    <source>
        <dbReference type="ARBA" id="ARBA00001070"/>
    </source>
</evidence>
<dbReference type="EMBL" id="CP025120">
    <property type="protein sequence ID" value="AUD78600.1"/>
    <property type="molecule type" value="Genomic_DNA"/>
</dbReference>
<gene>
    <name evidence="6" type="ORF">CW740_04760</name>
</gene>
<evidence type="ECO:0000256" key="4">
    <source>
        <dbReference type="ARBA" id="ARBA00022801"/>
    </source>
</evidence>
<dbReference type="KEGG" id="kpd:CW740_04760"/>
<protein>
    <recommendedName>
        <fullName evidence="2">prolyl oligopeptidase</fullName>
        <ecNumber evidence="2">3.4.21.26</ecNumber>
    </recommendedName>
</protein>
<dbReference type="RefSeq" id="WP_106646464.1">
    <property type="nucleotide sequence ID" value="NZ_BMGO01000002.1"/>
</dbReference>
<dbReference type="OrthoDB" id="9801421at2"/>
<dbReference type="EC" id="3.4.21.26" evidence="2"/>
<dbReference type="PANTHER" id="PTHR42881:SF2">
    <property type="entry name" value="PROLYL ENDOPEPTIDASE"/>
    <property type="match status" value="1"/>
</dbReference>
<keyword evidence="3" id="KW-0645">Protease</keyword>
<dbReference type="Gene3D" id="3.40.50.1820">
    <property type="entry name" value="alpha/beta hydrolase"/>
    <property type="match status" value="1"/>
</dbReference>
<keyword evidence="7" id="KW-1185">Reference proteome</keyword>
<dbReference type="GO" id="GO:0005829">
    <property type="term" value="C:cytosol"/>
    <property type="evidence" value="ECO:0007669"/>
    <property type="project" value="TreeGrafter"/>
</dbReference>
<dbReference type="SUPFAM" id="SSF53474">
    <property type="entry name" value="alpha/beta-Hydrolases"/>
    <property type="match status" value="1"/>
</dbReference>
<dbReference type="GO" id="GO:0006508">
    <property type="term" value="P:proteolysis"/>
    <property type="evidence" value="ECO:0007669"/>
    <property type="project" value="UniProtKB-KW"/>
</dbReference>
<dbReference type="InterPro" id="IPR051167">
    <property type="entry name" value="Prolyl_oligopep/macrocyclase"/>
</dbReference>
<dbReference type="InterPro" id="IPR001375">
    <property type="entry name" value="Peptidase_S9_cat"/>
</dbReference>
<proteinExistence type="predicted"/>
<dbReference type="Proteomes" id="UP000232693">
    <property type="component" value="Chromosome"/>
</dbReference>
<dbReference type="Pfam" id="PF00326">
    <property type="entry name" value="Peptidase_S9"/>
    <property type="match status" value="1"/>
</dbReference>
<evidence type="ECO:0000313" key="7">
    <source>
        <dbReference type="Proteomes" id="UP000232693"/>
    </source>
</evidence>
<dbReference type="SUPFAM" id="SSF50993">
    <property type="entry name" value="Peptidase/esterase 'gauge' domain"/>
    <property type="match status" value="1"/>
</dbReference>
<dbReference type="PRINTS" id="PR00862">
    <property type="entry name" value="PROLIGOPTASE"/>
</dbReference>
<evidence type="ECO:0000313" key="6">
    <source>
        <dbReference type="EMBL" id="AUD78600.1"/>
    </source>
</evidence>
<sequence>MLFTAPIKNTNQSLIRRTKAILVVPALLSALLLSSCSEDETPEQLPVTKVSLPKNPTQDYDYLLNGVQIDDNYMWLEQKTPQRTDWLEQQAELSKQYFSRLDQGIEAFKQVESAVGRKLPQQFINLYFYIKEDPATLESSITVYDTIKEIETELGTLPIGMTAVSTSLSPHGRYLAIQTENSQQQYRWLIFDLATKQFDSYRLPATHIQTQFNWLSGHNRFIYQTDHQLYYQNLGQGPDFSQVLFDLNQHIETTELWSISTQLTPDGRYLVITAKHLVDTSDMVWVIPISESGKLSDAINIAKNTRASLNFVGNINETFYFHTNLVAPRWRIISINLKQPSRRDWKEVIGQENELLLGAQLIENRWLLQYLNNTQQKLYVAQLNGGSRQSIEVKPNSELKLQPSTLMQNGQRSILATVNSLAHPATIHSVDLNQKELADSPLPIEKIGDIVSETVFYRSTDGSRIPLTIAYHEDLPKNGKNPALLLTNHGFGHIQEPYYHPLFKDWLERGGVVAIAHIRGGGVYGESWRQSVSGQKHARAVEDIVSAVDWLADNNFSNRKQTAAYGEGFAGSLLMEAAIHAPQNFSAIALKDFEANYLTMLESEDPHWMKEFNLKNDEASTEWFLAVSPYHRLTVKNYPAVLIIDDSNEPNVSHYKTLAKWQNLQLSQSPILLLNKGIAEEITEEKNFSLITQEAVRQFLSNELRAADTEPNNNSAQ</sequence>
<dbReference type="GO" id="GO:0004252">
    <property type="term" value="F:serine-type endopeptidase activity"/>
    <property type="evidence" value="ECO:0007669"/>
    <property type="project" value="UniProtKB-EC"/>
</dbReference>
<dbReference type="InterPro" id="IPR002470">
    <property type="entry name" value="Peptidase_S9A"/>
</dbReference>
<evidence type="ECO:0000256" key="2">
    <source>
        <dbReference type="ARBA" id="ARBA00011897"/>
    </source>
</evidence>